<dbReference type="EMBL" id="QKKF02016332">
    <property type="protein sequence ID" value="RZF41742.1"/>
    <property type="molecule type" value="Genomic_DNA"/>
</dbReference>
<gene>
    <name evidence="2" type="ORF">LSTR_LSTR015425</name>
</gene>
<evidence type="ECO:0000256" key="1">
    <source>
        <dbReference type="SAM" id="MobiDB-lite"/>
    </source>
</evidence>
<organism evidence="2 3">
    <name type="scientific">Laodelphax striatellus</name>
    <name type="common">Small brown planthopper</name>
    <name type="synonym">Delphax striatella</name>
    <dbReference type="NCBI Taxonomy" id="195883"/>
    <lineage>
        <taxon>Eukaryota</taxon>
        <taxon>Metazoa</taxon>
        <taxon>Ecdysozoa</taxon>
        <taxon>Arthropoda</taxon>
        <taxon>Hexapoda</taxon>
        <taxon>Insecta</taxon>
        <taxon>Pterygota</taxon>
        <taxon>Neoptera</taxon>
        <taxon>Paraneoptera</taxon>
        <taxon>Hemiptera</taxon>
        <taxon>Auchenorrhyncha</taxon>
        <taxon>Fulgoroidea</taxon>
        <taxon>Delphacidae</taxon>
        <taxon>Criomorphinae</taxon>
        <taxon>Laodelphax</taxon>
    </lineage>
</organism>
<reference evidence="2 3" key="1">
    <citation type="journal article" date="2017" name="Gigascience">
        <title>Genome sequence of the small brown planthopper, Laodelphax striatellus.</title>
        <authorList>
            <person name="Zhu J."/>
            <person name="Jiang F."/>
            <person name="Wang X."/>
            <person name="Yang P."/>
            <person name="Bao Y."/>
            <person name="Zhao W."/>
            <person name="Wang W."/>
            <person name="Lu H."/>
            <person name="Wang Q."/>
            <person name="Cui N."/>
            <person name="Li J."/>
            <person name="Chen X."/>
            <person name="Luo L."/>
            <person name="Yu J."/>
            <person name="Kang L."/>
            <person name="Cui F."/>
        </authorList>
    </citation>
    <scope>NUCLEOTIDE SEQUENCE [LARGE SCALE GENOMIC DNA]</scope>
    <source>
        <strain evidence="2">Lst14</strain>
    </source>
</reference>
<accession>A0A482X7U4</accession>
<dbReference type="Proteomes" id="UP000291343">
    <property type="component" value="Unassembled WGS sequence"/>
</dbReference>
<proteinExistence type="predicted"/>
<sequence>MSALGITVCCFLFNPWWCVMVGYGPGGKSIQITLVWFWMVRLSFVEHTKRLPRNLAASFFNSRAWQGGNMASKTAVALQPSGKGEQSPRSTTSVEKQPPWQVCGEAVAQPFSASQAKRVLRSLSLQHWQICCGMTQHRVRSPWLSPRGQFTTVCGLRDHALVQFLTGHGAFLEGWLAWSWEDGTCTTCGVPYTTLHALRSCQKMIGPQQLKRALGWDNLPGLAT</sequence>
<comment type="caution">
    <text evidence="2">The sequence shown here is derived from an EMBL/GenBank/DDBJ whole genome shotgun (WGS) entry which is preliminary data.</text>
</comment>
<dbReference type="InParanoid" id="A0A482X7U4"/>
<dbReference type="AlphaFoldDB" id="A0A482X7U4"/>
<name>A0A482X7U4_LAOST</name>
<keyword evidence="3" id="KW-1185">Reference proteome</keyword>
<evidence type="ECO:0000313" key="2">
    <source>
        <dbReference type="EMBL" id="RZF41742.1"/>
    </source>
</evidence>
<evidence type="ECO:0000313" key="3">
    <source>
        <dbReference type="Proteomes" id="UP000291343"/>
    </source>
</evidence>
<feature type="region of interest" description="Disordered" evidence="1">
    <location>
        <begin position="76"/>
        <end position="97"/>
    </location>
</feature>
<protein>
    <submittedName>
        <fullName evidence="2">Uncharacterized protein</fullName>
    </submittedName>
</protein>